<dbReference type="PATRIC" id="fig|1263867.3.peg.2148"/>
<protein>
    <submittedName>
        <fullName evidence="2">Uncharacterized protein</fullName>
    </submittedName>
</protein>
<reference evidence="2" key="1">
    <citation type="submission" date="2012-11" db="EMBL/GenBank/DDBJ databases">
        <title>Permanent draft genomes of Rhodopirellula europaea strain SH398 and 6C.</title>
        <authorList>
            <person name="Richter M."/>
            <person name="Richter-Heitmann T."/>
            <person name="Frank C."/>
            <person name="Harder J."/>
            <person name="Glockner F.O."/>
        </authorList>
    </citation>
    <scope>NUCLEOTIDE SEQUENCE</scope>
    <source>
        <strain evidence="2">6C</strain>
    </source>
</reference>
<sequence length="89" mass="8841">MGTTVDSPWWIGCSMMMPSLIGATMEPQHASEATGAGTISTLPQQVGAGSQLTGAGSQQTGSGVGTQQTGSGAVQQVSVAISQQSAFLL</sequence>
<dbReference type="EMBL" id="ANMO01000099">
    <property type="protein sequence ID" value="EMB17231.1"/>
    <property type="molecule type" value="Genomic_DNA"/>
</dbReference>
<organism evidence="2 3">
    <name type="scientific">Rhodopirellula europaea 6C</name>
    <dbReference type="NCBI Taxonomy" id="1263867"/>
    <lineage>
        <taxon>Bacteria</taxon>
        <taxon>Pseudomonadati</taxon>
        <taxon>Planctomycetota</taxon>
        <taxon>Planctomycetia</taxon>
        <taxon>Pirellulales</taxon>
        <taxon>Pirellulaceae</taxon>
        <taxon>Rhodopirellula</taxon>
    </lineage>
</organism>
<feature type="region of interest" description="Disordered" evidence="1">
    <location>
        <begin position="27"/>
        <end position="69"/>
    </location>
</feature>
<gene>
    <name evidence="2" type="ORF">RE6C_02022</name>
</gene>
<name>M2A7F3_9BACT</name>
<reference evidence="2" key="2">
    <citation type="journal article" date="2013" name="Mar. Genomics">
        <title>Expression of sulfatases in Rhodopirellula baltica and the diversity of sulfatases in the genus Rhodopirellula.</title>
        <authorList>
            <person name="Wegner C.E."/>
            <person name="Richter-Heitmann T."/>
            <person name="Klindworth A."/>
            <person name="Klockow C."/>
            <person name="Richter M."/>
            <person name="Achstetter T."/>
            <person name="Glockner F.O."/>
            <person name="Harder J."/>
        </authorList>
    </citation>
    <scope>NUCLEOTIDE SEQUENCE [LARGE SCALE GENOMIC DNA]</scope>
    <source>
        <strain evidence="2">6C</strain>
    </source>
</reference>
<evidence type="ECO:0000256" key="1">
    <source>
        <dbReference type="SAM" id="MobiDB-lite"/>
    </source>
</evidence>
<evidence type="ECO:0000313" key="2">
    <source>
        <dbReference type="EMBL" id="EMB17231.1"/>
    </source>
</evidence>
<feature type="compositionally biased region" description="Low complexity" evidence="1">
    <location>
        <begin position="47"/>
        <end position="69"/>
    </location>
</feature>
<evidence type="ECO:0000313" key="3">
    <source>
        <dbReference type="Proteomes" id="UP000011529"/>
    </source>
</evidence>
<proteinExistence type="predicted"/>
<accession>M2A7F3</accession>
<comment type="caution">
    <text evidence="2">The sequence shown here is derived from an EMBL/GenBank/DDBJ whole genome shotgun (WGS) entry which is preliminary data.</text>
</comment>
<dbReference type="AlphaFoldDB" id="M2A7F3"/>
<dbReference type="Proteomes" id="UP000011529">
    <property type="component" value="Unassembled WGS sequence"/>
</dbReference>
<keyword evidence="3" id="KW-1185">Reference proteome</keyword>